<feature type="region of interest" description="Disordered" evidence="2">
    <location>
        <begin position="421"/>
        <end position="459"/>
    </location>
</feature>
<dbReference type="EMBL" id="JADGJQ010000020">
    <property type="protein sequence ID" value="KAJ3179638.1"/>
    <property type="molecule type" value="Genomic_DNA"/>
</dbReference>
<keyword evidence="6" id="KW-1185">Reference proteome</keyword>
<dbReference type="Proteomes" id="UP001212152">
    <property type="component" value="Unassembled WGS sequence"/>
</dbReference>
<dbReference type="AlphaFoldDB" id="A0AAD5TNC0"/>
<evidence type="ECO:0000256" key="1">
    <source>
        <dbReference type="RuleBase" id="RU004560"/>
    </source>
</evidence>
<organism evidence="5 6">
    <name type="scientific">Geranomyces variabilis</name>
    <dbReference type="NCBI Taxonomy" id="109894"/>
    <lineage>
        <taxon>Eukaryota</taxon>
        <taxon>Fungi</taxon>
        <taxon>Fungi incertae sedis</taxon>
        <taxon>Chytridiomycota</taxon>
        <taxon>Chytridiomycota incertae sedis</taxon>
        <taxon>Chytridiomycetes</taxon>
        <taxon>Spizellomycetales</taxon>
        <taxon>Powellomycetaceae</taxon>
        <taxon>Geranomyces</taxon>
    </lineage>
</organism>
<sequence length="522" mass="55856">MHEEHENTAPSGAVMSESAMIFAASAAERAPVTPPPRVRSAELPIIPCLDEHIDFAIDSASNASAPSDSIIAKKLLAREQDDGELGFNASSGESALQLVFERMQYRSTAPSSYDSSSETLHAIKEKFNAISEACARRAESALRTECLTIGVVGDSGIGKSTLVRRLLRSTEIEDFERLPAVSPTTALDTFAASTLQPADLPTSDHPWNVMVVDTPGFGLHTDALSTIRPVLAYQTRAFQAAHADFTTRLPFPDLEHYHTVSRHGHMDCAVYMVLLRLKPVDVEYIKRLSAVTNVIICVVGAIGASRETIKELKKQVLAGIEAANLSIETFGMSISELTTLIDEDIEGVPPFALGNHFGSVELTGAATAAEPPSNSTVMVPDDDFDHLVDRIFRLHAADLRRATAKKFSRWRESLISVQAAAPSTTKSTGSSNTSSTSSRQRRTSSSAAGTHRRRIDRECDLGGPFTTSEVIWIVAAFGLLSVAFAVAAGGVMCGGVKWPGSGPGHGGGSGMYCGREGSLWGR</sequence>
<evidence type="ECO:0000313" key="6">
    <source>
        <dbReference type="Proteomes" id="UP001212152"/>
    </source>
</evidence>
<feature type="transmembrane region" description="Helical" evidence="3">
    <location>
        <begin position="470"/>
        <end position="491"/>
    </location>
</feature>
<dbReference type="Gene3D" id="3.40.50.300">
    <property type="entry name" value="P-loop containing nucleotide triphosphate hydrolases"/>
    <property type="match status" value="1"/>
</dbReference>
<protein>
    <recommendedName>
        <fullName evidence="4">Septin-type G domain-containing protein</fullName>
    </recommendedName>
</protein>
<reference evidence="5" key="1">
    <citation type="submission" date="2020-05" db="EMBL/GenBank/DDBJ databases">
        <title>Phylogenomic resolution of chytrid fungi.</title>
        <authorList>
            <person name="Stajich J.E."/>
            <person name="Amses K."/>
            <person name="Simmons R."/>
            <person name="Seto K."/>
            <person name="Myers J."/>
            <person name="Bonds A."/>
            <person name="Quandt C.A."/>
            <person name="Barry K."/>
            <person name="Liu P."/>
            <person name="Grigoriev I."/>
            <person name="Longcore J.E."/>
            <person name="James T.Y."/>
        </authorList>
    </citation>
    <scope>NUCLEOTIDE SEQUENCE</scope>
    <source>
        <strain evidence="5">JEL0379</strain>
    </source>
</reference>
<keyword evidence="1" id="KW-0342">GTP-binding</keyword>
<dbReference type="InterPro" id="IPR030379">
    <property type="entry name" value="G_SEPTIN_dom"/>
</dbReference>
<feature type="compositionally biased region" description="Low complexity" evidence="2">
    <location>
        <begin position="423"/>
        <end position="446"/>
    </location>
</feature>
<comment type="caution">
    <text evidence="5">The sequence shown here is derived from an EMBL/GenBank/DDBJ whole genome shotgun (WGS) entry which is preliminary data.</text>
</comment>
<dbReference type="GO" id="GO:0005525">
    <property type="term" value="F:GTP binding"/>
    <property type="evidence" value="ECO:0007669"/>
    <property type="project" value="UniProtKB-KW"/>
</dbReference>
<keyword evidence="3" id="KW-0472">Membrane</keyword>
<evidence type="ECO:0000256" key="3">
    <source>
        <dbReference type="SAM" id="Phobius"/>
    </source>
</evidence>
<dbReference type="PANTHER" id="PTHR18884">
    <property type="entry name" value="SEPTIN"/>
    <property type="match status" value="1"/>
</dbReference>
<feature type="domain" description="Septin-type G" evidence="4">
    <location>
        <begin position="143"/>
        <end position="418"/>
    </location>
</feature>
<name>A0AAD5TNC0_9FUNG</name>
<comment type="similarity">
    <text evidence="1">Belongs to the TRAFAC class TrmE-Era-EngA-EngB-Septin-like GTPase superfamily. Septin GTPase family.</text>
</comment>
<evidence type="ECO:0000313" key="5">
    <source>
        <dbReference type="EMBL" id="KAJ3179638.1"/>
    </source>
</evidence>
<dbReference type="InterPro" id="IPR027417">
    <property type="entry name" value="P-loop_NTPase"/>
</dbReference>
<evidence type="ECO:0000256" key="2">
    <source>
        <dbReference type="SAM" id="MobiDB-lite"/>
    </source>
</evidence>
<proteinExistence type="inferred from homology"/>
<dbReference type="SUPFAM" id="SSF52540">
    <property type="entry name" value="P-loop containing nucleoside triphosphate hydrolases"/>
    <property type="match status" value="1"/>
</dbReference>
<evidence type="ECO:0000259" key="4">
    <source>
        <dbReference type="PROSITE" id="PS51719"/>
    </source>
</evidence>
<dbReference type="Pfam" id="PF00735">
    <property type="entry name" value="Septin"/>
    <property type="match status" value="1"/>
</dbReference>
<dbReference type="PROSITE" id="PS51719">
    <property type="entry name" value="G_SEPTIN"/>
    <property type="match status" value="1"/>
</dbReference>
<accession>A0AAD5TNC0</accession>
<keyword evidence="1" id="KW-0547">Nucleotide-binding</keyword>
<gene>
    <name evidence="5" type="ORF">HDU87_002844</name>
</gene>
<keyword evidence="3" id="KW-1133">Transmembrane helix</keyword>
<keyword evidence="3" id="KW-0812">Transmembrane</keyword>